<dbReference type="PANTHER" id="PTHR42693:SF53">
    <property type="entry name" value="ENDO-4-O-SULFATASE"/>
    <property type="match status" value="1"/>
</dbReference>
<dbReference type="Proteomes" id="UP000216533">
    <property type="component" value="Unassembled WGS sequence"/>
</dbReference>
<dbReference type="Gene3D" id="3.30.1120.10">
    <property type="match status" value="1"/>
</dbReference>
<proteinExistence type="inferred from homology"/>
<keyword evidence="2" id="KW-0378">Hydrolase</keyword>
<evidence type="ECO:0000313" key="4">
    <source>
        <dbReference type="EMBL" id="OYN88200.1"/>
    </source>
</evidence>
<evidence type="ECO:0000256" key="1">
    <source>
        <dbReference type="ARBA" id="ARBA00008779"/>
    </source>
</evidence>
<organism evidence="4 5">
    <name type="scientific">Parenemella sanctibonifatiensis</name>
    <dbReference type="NCBI Taxonomy" id="2016505"/>
    <lineage>
        <taxon>Bacteria</taxon>
        <taxon>Bacillati</taxon>
        <taxon>Actinomycetota</taxon>
        <taxon>Actinomycetes</taxon>
        <taxon>Propionibacteriales</taxon>
        <taxon>Propionibacteriaceae</taxon>
        <taxon>Parenemella</taxon>
    </lineage>
</organism>
<evidence type="ECO:0000313" key="5">
    <source>
        <dbReference type="Proteomes" id="UP000216533"/>
    </source>
</evidence>
<comment type="caution">
    <text evidence="4">The sequence shown here is derived from an EMBL/GenBank/DDBJ whole genome shotgun (WGS) entry which is preliminary data.</text>
</comment>
<dbReference type="AlphaFoldDB" id="A0A255EA97"/>
<dbReference type="RefSeq" id="WP_094450184.1">
    <property type="nucleotide sequence ID" value="NZ_NMVI01000013.1"/>
</dbReference>
<dbReference type="InterPro" id="IPR000917">
    <property type="entry name" value="Sulfatase_N"/>
</dbReference>
<dbReference type="Pfam" id="PF00884">
    <property type="entry name" value="Sulfatase"/>
    <property type="match status" value="1"/>
</dbReference>
<dbReference type="GO" id="GO:0004065">
    <property type="term" value="F:arylsulfatase activity"/>
    <property type="evidence" value="ECO:0007669"/>
    <property type="project" value="TreeGrafter"/>
</dbReference>
<comment type="similarity">
    <text evidence="1">Belongs to the sulfatase family.</text>
</comment>
<dbReference type="SUPFAM" id="SSF53649">
    <property type="entry name" value="Alkaline phosphatase-like"/>
    <property type="match status" value="1"/>
</dbReference>
<sequence length="479" mass="52192">MTSRPNVVLIVSDDHGYGDRSAVSADPGVRTPHLDALAADGVSFTRGYVTAPICSPSRAGLISGRYQQRWGAGWFDTSAFPPPEVPSLAEVMRSAGYRCGYFGKVHYGPDEPGSRACPDQHGFGTTLYGLAAESMGRLHYLYHSQAAMEAYGDQHRVHGVAPLWTENGQQDVEEHLTVALTDRAIDFIDEDDDAPWLCMVAYNAVHNFAWQLPDDELDARGLPKHPDYDGANDYLDWYDGAISPGLDHGREFYLAQLEIMDTQIGRIRQALAASGQDRDTVIIYLTDNGGSTCNFGDNAPLRGTKYSLYEGGVRVPFLVHHPDGPAGVSTDALVSSLDLVPTLAALAGIEDPDAWDGQDLTPVLSAEADAAGHDRLHFDTEFQWAVVEPDWKLHWVDPDAKPLAAIESVEHTQLGRGLRLIDLANDPGETTDVSTTHPDQVARLLRERQAWCELVGRDPRIAASGISATPGSEANLRQL</sequence>
<reference evidence="4 5" key="1">
    <citation type="submission" date="2017-07" db="EMBL/GenBank/DDBJ databases">
        <title>Draft whole genome sequences of clinical Proprionibacteriaceae strains.</title>
        <authorList>
            <person name="Bernier A.-M."/>
            <person name="Bernard K."/>
            <person name="Domingo M.-C."/>
        </authorList>
    </citation>
    <scope>NUCLEOTIDE SEQUENCE [LARGE SCALE GENOMIC DNA]</scope>
    <source>
        <strain evidence="4 5">NML 160184</strain>
    </source>
</reference>
<gene>
    <name evidence="4" type="ORF">CGZ92_04440</name>
</gene>
<dbReference type="EMBL" id="NMVI01000013">
    <property type="protein sequence ID" value="OYN88200.1"/>
    <property type="molecule type" value="Genomic_DNA"/>
</dbReference>
<feature type="domain" description="Sulfatase N-terminal" evidence="3">
    <location>
        <begin position="5"/>
        <end position="349"/>
    </location>
</feature>
<dbReference type="Gene3D" id="3.40.720.10">
    <property type="entry name" value="Alkaline Phosphatase, subunit A"/>
    <property type="match status" value="1"/>
</dbReference>
<evidence type="ECO:0000256" key="2">
    <source>
        <dbReference type="ARBA" id="ARBA00022801"/>
    </source>
</evidence>
<accession>A0A255EA97</accession>
<dbReference type="InterPro" id="IPR017850">
    <property type="entry name" value="Alkaline_phosphatase_core_sf"/>
</dbReference>
<protein>
    <submittedName>
        <fullName evidence="4">Arylsulfatase</fullName>
    </submittedName>
</protein>
<name>A0A255EA97_9ACTN</name>
<evidence type="ECO:0000259" key="3">
    <source>
        <dbReference type="Pfam" id="PF00884"/>
    </source>
</evidence>
<dbReference type="PANTHER" id="PTHR42693">
    <property type="entry name" value="ARYLSULFATASE FAMILY MEMBER"/>
    <property type="match status" value="1"/>
</dbReference>
<dbReference type="InterPro" id="IPR050738">
    <property type="entry name" value="Sulfatase"/>
</dbReference>